<gene>
    <name evidence="2" type="ORF">FB472_0599</name>
</gene>
<proteinExistence type="predicted"/>
<keyword evidence="1" id="KW-0472">Membrane</keyword>
<protein>
    <submittedName>
        <fullName evidence="2">Uncharacterized protein</fullName>
    </submittedName>
</protein>
<comment type="caution">
    <text evidence="2">The sequence shown here is derived from an EMBL/GenBank/DDBJ whole genome shotgun (WGS) entry which is preliminary data.</text>
</comment>
<keyword evidence="3" id="KW-1185">Reference proteome</keyword>
<dbReference type="EMBL" id="VFRA01000001">
    <property type="protein sequence ID" value="TQO19066.1"/>
    <property type="molecule type" value="Genomic_DNA"/>
</dbReference>
<evidence type="ECO:0000313" key="2">
    <source>
        <dbReference type="EMBL" id="TQO19066.1"/>
    </source>
</evidence>
<organism evidence="2 3">
    <name type="scientific">Rhodoglobus vestalii</name>
    <dbReference type="NCBI Taxonomy" id="193384"/>
    <lineage>
        <taxon>Bacteria</taxon>
        <taxon>Bacillati</taxon>
        <taxon>Actinomycetota</taxon>
        <taxon>Actinomycetes</taxon>
        <taxon>Micrococcales</taxon>
        <taxon>Microbacteriaceae</taxon>
        <taxon>Rhodoglobus</taxon>
    </lineage>
</organism>
<evidence type="ECO:0000256" key="1">
    <source>
        <dbReference type="SAM" id="Phobius"/>
    </source>
</evidence>
<dbReference type="Proteomes" id="UP000316560">
    <property type="component" value="Unassembled WGS sequence"/>
</dbReference>
<reference evidence="2 3" key="1">
    <citation type="submission" date="2019-06" db="EMBL/GenBank/DDBJ databases">
        <title>Sequencing the genomes of 1000 actinobacteria strains.</title>
        <authorList>
            <person name="Klenk H.-P."/>
        </authorList>
    </citation>
    <scope>NUCLEOTIDE SEQUENCE [LARGE SCALE GENOMIC DNA]</scope>
    <source>
        <strain evidence="2 3">DSM 21947</strain>
    </source>
</reference>
<feature type="transmembrane region" description="Helical" evidence="1">
    <location>
        <begin position="39"/>
        <end position="57"/>
    </location>
</feature>
<dbReference type="AlphaFoldDB" id="A0A8H2K999"/>
<accession>A0A8H2K999</accession>
<evidence type="ECO:0000313" key="3">
    <source>
        <dbReference type="Proteomes" id="UP000316560"/>
    </source>
</evidence>
<keyword evidence="1" id="KW-1133">Transmembrane helix</keyword>
<dbReference type="RefSeq" id="WP_141989578.1">
    <property type="nucleotide sequence ID" value="NZ_VFRA01000001.1"/>
</dbReference>
<dbReference type="OrthoDB" id="5116283at2"/>
<sequence>MVDESQMRSYFADGETPAIPIDADTIVSRSKARRRPRQFAVGTVGVLAAASLVFAGVNTFPPANDLTSAGIMAEDSSSRAESDSEAGAAESLLAPNTFADTETCGAIIPSQAASPYGLTLEVDLPGPIRSSGSAFGSVRLTNTSDVAVTGTTATVPDLNLTRDEVSISHSPDAQILSVTPVNLQPGQSLEFAISLDICDCTTSDTGGRLEPGIYTVSTSLAFVPNDATDGAAAEVRSSAATVVLE</sequence>
<keyword evidence="1" id="KW-0812">Transmembrane</keyword>
<name>A0A8H2K999_9MICO</name>